<sequence>MSATTSSVSYYKLANHGRSLHRSHAPVFSPYHLPGISKTSQRSHQLNFNQRVIILKRSSNMKISASNSSQPGSPPPAGSPSSGWNKWVLGLMLPLFLPFLRSKGGLISALKTYVDVALGRVETVAEVVEVLAKEVGKVAEEVEDKLPGDTKLKESLDLIEDIAKEAVEKADKAEEIINKVLLYSIVVLVYLILIDRCLTECSNLHLLKIKNL</sequence>
<gene>
    <name evidence="1" type="ORF">HHK36_008136</name>
</gene>
<dbReference type="OrthoDB" id="1927611at2759"/>
<organism evidence="1 2">
    <name type="scientific">Tetracentron sinense</name>
    <name type="common">Spur-leaf</name>
    <dbReference type="NCBI Taxonomy" id="13715"/>
    <lineage>
        <taxon>Eukaryota</taxon>
        <taxon>Viridiplantae</taxon>
        <taxon>Streptophyta</taxon>
        <taxon>Embryophyta</taxon>
        <taxon>Tracheophyta</taxon>
        <taxon>Spermatophyta</taxon>
        <taxon>Magnoliopsida</taxon>
        <taxon>Trochodendrales</taxon>
        <taxon>Trochodendraceae</taxon>
        <taxon>Tetracentron</taxon>
    </lineage>
</organism>
<evidence type="ECO:0000313" key="2">
    <source>
        <dbReference type="Proteomes" id="UP000655225"/>
    </source>
</evidence>
<dbReference type="Proteomes" id="UP000655225">
    <property type="component" value="Unassembled WGS sequence"/>
</dbReference>
<reference evidence="1 2" key="1">
    <citation type="submission" date="2020-04" db="EMBL/GenBank/DDBJ databases">
        <title>Plant Genome Project.</title>
        <authorList>
            <person name="Zhang R.-G."/>
        </authorList>
    </citation>
    <scope>NUCLEOTIDE SEQUENCE [LARGE SCALE GENOMIC DNA]</scope>
    <source>
        <strain evidence="1">YNK0</strain>
        <tissue evidence="1">Leaf</tissue>
    </source>
</reference>
<evidence type="ECO:0000313" key="1">
    <source>
        <dbReference type="EMBL" id="KAF8406056.1"/>
    </source>
</evidence>
<name>A0A834ZLX3_TETSI</name>
<dbReference type="PANTHER" id="PTHR33735:SF23">
    <property type="entry name" value="PTERIN-BINDING DOMAIN-CONTAINING PROTEIN"/>
    <property type="match status" value="1"/>
</dbReference>
<accession>A0A834ZLX3</accession>
<protein>
    <submittedName>
        <fullName evidence="1">Uncharacterized protein</fullName>
    </submittedName>
</protein>
<proteinExistence type="predicted"/>
<dbReference type="PANTHER" id="PTHR33735">
    <property type="entry name" value="EXPRESSED PROTEIN"/>
    <property type="match status" value="1"/>
</dbReference>
<dbReference type="EMBL" id="JABCRI010000005">
    <property type="protein sequence ID" value="KAF8406056.1"/>
    <property type="molecule type" value="Genomic_DNA"/>
</dbReference>
<dbReference type="AlphaFoldDB" id="A0A834ZLX3"/>
<comment type="caution">
    <text evidence="1">The sequence shown here is derived from an EMBL/GenBank/DDBJ whole genome shotgun (WGS) entry which is preliminary data.</text>
</comment>
<keyword evidence="2" id="KW-1185">Reference proteome</keyword>